<dbReference type="RefSeq" id="WP_336473682.1">
    <property type="nucleotide sequence ID" value="NZ_JBAWSX010000013.1"/>
</dbReference>
<sequence>MIPFDFEYYRPDSIQEAIRLFHQLDQEGKKPLYYGGGTEIITMGRSQRIRTKAVIDIKDIPECNVCEWQDDKLLLGATLTITNVQDAKVFPLLGETAGRAADRTARNKITIGGNVAGRIRYKEAVLPFLLANSTFVIAGTEGMKYVPAHQAFVEKLQLQKGAFLVQMITDRQYVTAPYYSVKKRQLEKIDYPLVTVASIKYDDEIRMACSGLCVFPFRSLQMETDLNNKHIPFEKRIEHALTHIPAPVLDDIRGSRAYRTFVFQSVLQDILRNFAKGDER</sequence>
<evidence type="ECO:0000259" key="4">
    <source>
        <dbReference type="PROSITE" id="PS51387"/>
    </source>
</evidence>
<keyword evidence="6" id="KW-1185">Reference proteome</keyword>
<keyword evidence="2" id="KW-0274">FAD</keyword>
<reference evidence="5 6" key="1">
    <citation type="submission" date="2024-01" db="EMBL/GenBank/DDBJ databases">
        <title>Seven novel Bacillus-like species.</title>
        <authorList>
            <person name="Liu G."/>
        </authorList>
    </citation>
    <scope>NUCLEOTIDE SEQUENCE [LARGE SCALE GENOMIC DNA]</scope>
    <source>
        <strain evidence="5 6">FJAT-51639</strain>
    </source>
</reference>
<proteinExistence type="predicted"/>
<dbReference type="InterPro" id="IPR051312">
    <property type="entry name" value="Diverse_Substr_Oxidored"/>
</dbReference>
<dbReference type="InterPro" id="IPR036683">
    <property type="entry name" value="CO_DH_flav_C_dom_sf"/>
</dbReference>
<keyword evidence="1" id="KW-0285">Flavoprotein</keyword>
<gene>
    <name evidence="5" type="ORF">WAZ07_19010</name>
</gene>
<feature type="domain" description="FAD-binding PCMH-type" evidence="4">
    <location>
        <begin position="1"/>
        <end position="174"/>
    </location>
</feature>
<dbReference type="InterPro" id="IPR002346">
    <property type="entry name" value="Mopterin_DH_FAD-bd"/>
</dbReference>
<dbReference type="InterPro" id="IPR036318">
    <property type="entry name" value="FAD-bd_PCMH-like_sf"/>
</dbReference>
<organism evidence="5 6">
    <name type="scientific">Bacillus bruguierae</name>
    <dbReference type="NCBI Taxonomy" id="3127667"/>
    <lineage>
        <taxon>Bacteria</taxon>
        <taxon>Bacillati</taxon>
        <taxon>Bacillota</taxon>
        <taxon>Bacilli</taxon>
        <taxon>Bacillales</taxon>
        <taxon>Bacillaceae</taxon>
        <taxon>Bacillus</taxon>
    </lineage>
</organism>
<dbReference type="SUPFAM" id="SSF55447">
    <property type="entry name" value="CO dehydrogenase flavoprotein C-terminal domain-like"/>
    <property type="match status" value="1"/>
</dbReference>
<dbReference type="PANTHER" id="PTHR42659:SF2">
    <property type="entry name" value="XANTHINE DEHYDROGENASE SUBUNIT C-RELATED"/>
    <property type="match status" value="1"/>
</dbReference>
<dbReference type="EMBL" id="JBAWSX010000013">
    <property type="protein sequence ID" value="MEI4803321.1"/>
    <property type="molecule type" value="Genomic_DNA"/>
</dbReference>
<dbReference type="PANTHER" id="PTHR42659">
    <property type="entry name" value="XANTHINE DEHYDROGENASE SUBUNIT C-RELATED"/>
    <property type="match status" value="1"/>
</dbReference>
<dbReference type="Gene3D" id="3.30.465.10">
    <property type="match status" value="1"/>
</dbReference>
<protein>
    <submittedName>
        <fullName evidence="5">FAD binding domain-containing protein</fullName>
    </submittedName>
</protein>
<evidence type="ECO:0000313" key="5">
    <source>
        <dbReference type="EMBL" id="MEI4803321.1"/>
    </source>
</evidence>
<evidence type="ECO:0000256" key="3">
    <source>
        <dbReference type="ARBA" id="ARBA00023002"/>
    </source>
</evidence>
<accession>A0ABU8FKW2</accession>
<comment type="caution">
    <text evidence="5">The sequence shown here is derived from an EMBL/GenBank/DDBJ whole genome shotgun (WGS) entry which is preliminary data.</text>
</comment>
<dbReference type="Proteomes" id="UP001372526">
    <property type="component" value="Unassembled WGS sequence"/>
</dbReference>
<dbReference type="Pfam" id="PF00941">
    <property type="entry name" value="FAD_binding_5"/>
    <property type="match status" value="1"/>
</dbReference>
<dbReference type="Gene3D" id="3.30.43.10">
    <property type="entry name" value="Uridine Diphospho-n-acetylenolpyruvylglucosamine Reductase, domain 2"/>
    <property type="match status" value="1"/>
</dbReference>
<dbReference type="PROSITE" id="PS51387">
    <property type="entry name" value="FAD_PCMH"/>
    <property type="match status" value="1"/>
</dbReference>
<dbReference type="InterPro" id="IPR016166">
    <property type="entry name" value="FAD-bd_PCMH"/>
</dbReference>
<evidence type="ECO:0000256" key="1">
    <source>
        <dbReference type="ARBA" id="ARBA00022630"/>
    </source>
</evidence>
<name>A0ABU8FKW2_9BACI</name>
<keyword evidence="3" id="KW-0560">Oxidoreductase</keyword>
<dbReference type="SUPFAM" id="SSF56176">
    <property type="entry name" value="FAD-binding/transporter-associated domain-like"/>
    <property type="match status" value="1"/>
</dbReference>
<evidence type="ECO:0000256" key="2">
    <source>
        <dbReference type="ARBA" id="ARBA00022827"/>
    </source>
</evidence>
<dbReference type="InterPro" id="IPR016167">
    <property type="entry name" value="FAD-bd_PCMH_sub1"/>
</dbReference>
<evidence type="ECO:0000313" key="6">
    <source>
        <dbReference type="Proteomes" id="UP001372526"/>
    </source>
</evidence>
<dbReference type="InterPro" id="IPR016169">
    <property type="entry name" value="FAD-bd_PCMH_sub2"/>
</dbReference>